<dbReference type="EC" id="1.14.19.-" evidence="14"/>
<evidence type="ECO:0000256" key="4">
    <source>
        <dbReference type="ARBA" id="ARBA00022692"/>
    </source>
</evidence>
<dbReference type="EMBL" id="JBBKTX010000005">
    <property type="protein sequence ID" value="MFK4751864.1"/>
    <property type="molecule type" value="Genomic_DNA"/>
</dbReference>
<feature type="transmembrane region" description="Helical" evidence="12">
    <location>
        <begin position="21"/>
        <end position="43"/>
    </location>
</feature>
<comment type="caution">
    <text evidence="14">The sequence shown here is derived from an EMBL/GenBank/DDBJ whole genome shotgun (WGS) entry which is preliminary data.</text>
</comment>
<evidence type="ECO:0000256" key="8">
    <source>
        <dbReference type="ARBA" id="ARBA00023004"/>
    </source>
</evidence>
<dbReference type="InterPro" id="IPR015876">
    <property type="entry name" value="Acyl-CoA_DS"/>
</dbReference>
<keyword evidence="8" id="KW-0408">Iron</keyword>
<evidence type="ECO:0000256" key="1">
    <source>
        <dbReference type="ARBA" id="ARBA00004141"/>
    </source>
</evidence>
<evidence type="ECO:0000256" key="6">
    <source>
        <dbReference type="ARBA" id="ARBA00022989"/>
    </source>
</evidence>
<dbReference type="GO" id="GO:0016491">
    <property type="term" value="F:oxidoreductase activity"/>
    <property type="evidence" value="ECO:0007669"/>
    <property type="project" value="UniProtKB-KW"/>
</dbReference>
<keyword evidence="5" id="KW-0276">Fatty acid metabolism</keyword>
<keyword evidence="10 12" id="KW-0472">Membrane</keyword>
<evidence type="ECO:0000313" key="14">
    <source>
        <dbReference type="EMBL" id="MFK4751864.1"/>
    </source>
</evidence>
<evidence type="ECO:0000256" key="5">
    <source>
        <dbReference type="ARBA" id="ARBA00022832"/>
    </source>
</evidence>
<proteinExistence type="inferred from homology"/>
<keyword evidence="15" id="KW-1185">Reference proteome</keyword>
<keyword evidence="6 12" id="KW-1133">Transmembrane helix</keyword>
<comment type="similarity">
    <text evidence="2">Belongs to the fatty acid desaturase type 2 family.</text>
</comment>
<protein>
    <submittedName>
        <fullName evidence="14">Fatty acid desaturase</fullName>
        <ecNumber evidence="14">1.14.19.-</ecNumber>
    </submittedName>
</protein>
<keyword evidence="3" id="KW-0444">Lipid biosynthesis</keyword>
<evidence type="ECO:0000259" key="13">
    <source>
        <dbReference type="Pfam" id="PF00487"/>
    </source>
</evidence>
<feature type="domain" description="Fatty acid desaturase" evidence="13">
    <location>
        <begin position="54"/>
        <end position="269"/>
    </location>
</feature>
<comment type="subcellular location">
    <subcellularLocation>
        <location evidence="1">Membrane</location>
        <topology evidence="1">Multi-pass membrane protein</topology>
    </subcellularLocation>
</comment>
<dbReference type="PRINTS" id="PR00075">
    <property type="entry name" value="FACDDSATRASE"/>
</dbReference>
<dbReference type="PANTHER" id="PTHR11351">
    <property type="entry name" value="ACYL-COA DESATURASE"/>
    <property type="match status" value="1"/>
</dbReference>
<dbReference type="Pfam" id="PF00487">
    <property type="entry name" value="FA_desaturase"/>
    <property type="match status" value="1"/>
</dbReference>
<sequence length="393" mass="46323">MSQNDQAQSAAEQRKNNKKPPIYWTPTIMFSVSTLGVLTLVPWYGFTHGYDTSAWVAYVVITWLTGMAITGGYHRLWSHNAYDAHWALRIWYALWGASALQNTVLEWCSGHRKHHRHVDDVDQDPYSAKRGLWFSHIGWMLREWPAGKTDYANVKNLLKDPIVMWQDKYYVWIVLAMNVGLPVVLGLMFGDVWGMLLLAGLLRLFTTHHVTFFINSIAHKWGSQPYTDENTARDNPFFAFLTHGEGYHNYHHIFQNDYRNGIRWYHWDPTKWFIQACSWVGLASNLRTVSNFKIQRAKIQMQFKRAKEELALRQLKEADHQRWSEVLEKEYAQFKAMLNDWTSLQGERYSNTRQSLACRWEKAAIRTRYQELEYALRMQHKRMQLLMVELAPA</sequence>
<organism evidence="14 15">
    <name type="scientific">Oceanobacter antarcticus</name>
    <dbReference type="NCBI Taxonomy" id="3133425"/>
    <lineage>
        <taxon>Bacteria</taxon>
        <taxon>Pseudomonadati</taxon>
        <taxon>Pseudomonadota</taxon>
        <taxon>Gammaproteobacteria</taxon>
        <taxon>Oceanospirillales</taxon>
        <taxon>Oceanospirillaceae</taxon>
        <taxon>Oceanobacter</taxon>
    </lineage>
</organism>
<name>A0ABW8NFZ0_9GAMM</name>
<evidence type="ECO:0000256" key="11">
    <source>
        <dbReference type="ARBA" id="ARBA00023160"/>
    </source>
</evidence>
<dbReference type="PANTHER" id="PTHR11351:SF31">
    <property type="entry name" value="DESATURASE 1, ISOFORM A-RELATED"/>
    <property type="match status" value="1"/>
</dbReference>
<dbReference type="CDD" id="cd03505">
    <property type="entry name" value="Delta9-FADS-like"/>
    <property type="match status" value="1"/>
</dbReference>
<keyword evidence="11" id="KW-0275">Fatty acid biosynthesis</keyword>
<reference evidence="14 15" key="1">
    <citation type="submission" date="2024-03" db="EMBL/GenBank/DDBJ databases">
        <title>High-quality draft genome sequence of Oceanobacter sp. wDCs-4.</title>
        <authorList>
            <person name="Dong C."/>
        </authorList>
    </citation>
    <scope>NUCLEOTIDE SEQUENCE [LARGE SCALE GENOMIC DNA]</scope>
    <source>
        <strain evidence="15">wDCs-4</strain>
    </source>
</reference>
<gene>
    <name evidence="14" type="ORF">WG929_05515</name>
</gene>
<evidence type="ECO:0000256" key="2">
    <source>
        <dbReference type="ARBA" id="ARBA00008749"/>
    </source>
</evidence>
<evidence type="ECO:0000256" key="10">
    <source>
        <dbReference type="ARBA" id="ARBA00023136"/>
    </source>
</evidence>
<dbReference type="InterPro" id="IPR005804">
    <property type="entry name" value="FA_desaturase_dom"/>
</dbReference>
<dbReference type="Proteomes" id="UP001620597">
    <property type="component" value="Unassembled WGS sequence"/>
</dbReference>
<feature type="transmembrane region" description="Helical" evidence="12">
    <location>
        <begin position="169"/>
        <end position="189"/>
    </location>
</feature>
<dbReference type="RefSeq" id="WP_416205226.1">
    <property type="nucleotide sequence ID" value="NZ_JBBKTX010000005.1"/>
</dbReference>
<accession>A0ABW8NFZ0</accession>
<evidence type="ECO:0000256" key="7">
    <source>
        <dbReference type="ARBA" id="ARBA00023002"/>
    </source>
</evidence>
<evidence type="ECO:0000256" key="9">
    <source>
        <dbReference type="ARBA" id="ARBA00023098"/>
    </source>
</evidence>
<evidence type="ECO:0000313" key="15">
    <source>
        <dbReference type="Proteomes" id="UP001620597"/>
    </source>
</evidence>
<keyword evidence="7 14" id="KW-0560">Oxidoreductase</keyword>
<feature type="transmembrane region" description="Helical" evidence="12">
    <location>
        <begin position="55"/>
        <end position="73"/>
    </location>
</feature>
<keyword evidence="4 12" id="KW-0812">Transmembrane</keyword>
<evidence type="ECO:0000256" key="3">
    <source>
        <dbReference type="ARBA" id="ARBA00022516"/>
    </source>
</evidence>
<keyword evidence="9" id="KW-0443">Lipid metabolism</keyword>
<evidence type="ECO:0000256" key="12">
    <source>
        <dbReference type="SAM" id="Phobius"/>
    </source>
</evidence>